<keyword evidence="2" id="KW-1133">Transmembrane helix</keyword>
<dbReference type="Gene3D" id="3.40.50.720">
    <property type="entry name" value="NAD(P)-binding Rossmann-like Domain"/>
    <property type="match status" value="1"/>
</dbReference>
<dbReference type="eggNOG" id="ENOG502SRHI">
    <property type="taxonomic scope" value="Eukaryota"/>
</dbReference>
<dbReference type="Pfam" id="PF13460">
    <property type="entry name" value="NAD_binding_10"/>
    <property type="match status" value="1"/>
</dbReference>
<dbReference type="PANTHER" id="PTHR43355">
    <property type="entry name" value="FLAVIN REDUCTASE (NADPH)"/>
    <property type="match status" value="1"/>
</dbReference>
<dbReference type="InParanoid" id="K1XDG7"/>
<feature type="transmembrane region" description="Helical" evidence="2">
    <location>
        <begin position="6"/>
        <end position="26"/>
    </location>
</feature>
<sequence>MLQPNYHILLLGGTGLCGLIFTRLALDAGHTLTLYIRTPSKIPADLASNPNLHIIQGEFGDAEGLKKAAACGAKLFISFAGPTLGEKKGTPITQALKTLYPHLLAASYTRILTLSTASYPAPEDTRSIKWWIAINLYVRVLGGDSYDEIRGMAQATVDLGESIKWTVFRVPLLSGEEAGEGGDVEACFVGDKKGRDGLWLDRGRLARWVLGELEEEKWVGFLPLVSNA</sequence>
<dbReference type="AlphaFoldDB" id="K1XDG7"/>
<gene>
    <name evidence="4" type="ORF">MBM_03160</name>
</gene>
<dbReference type="OMA" id="NNYKRAM"/>
<dbReference type="EMBL" id="JH921432">
    <property type="protein sequence ID" value="EKD18918.1"/>
    <property type="molecule type" value="Genomic_DNA"/>
</dbReference>
<dbReference type="GeneID" id="18759095"/>
<keyword evidence="2" id="KW-0472">Membrane</keyword>
<dbReference type="Proteomes" id="UP000006753">
    <property type="component" value="Unassembled WGS sequence"/>
</dbReference>
<accession>K1XDG7</accession>
<dbReference type="HOGENOM" id="CLU_025711_4_3_1"/>
<evidence type="ECO:0000313" key="4">
    <source>
        <dbReference type="EMBL" id="EKD18918.1"/>
    </source>
</evidence>
<keyword evidence="2" id="KW-0812">Transmembrane</keyword>
<reference evidence="4 5" key="1">
    <citation type="journal article" date="2012" name="BMC Genomics">
        <title>Sequencing the genome of Marssonina brunnea reveals fungus-poplar co-evolution.</title>
        <authorList>
            <person name="Zhu S."/>
            <person name="Cao Y.-Z."/>
            <person name="Jiang C."/>
            <person name="Tan B.-Y."/>
            <person name="Wang Z."/>
            <person name="Feng S."/>
            <person name="Zhang L."/>
            <person name="Su X.-H."/>
            <person name="Brejova B."/>
            <person name="Vinar T."/>
            <person name="Xu M."/>
            <person name="Wang M.-X."/>
            <person name="Zhang S.-G."/>
            <person name="Huang M.-R."/>
            <person name="Wu R."/>
            <person name="Zhou Y."/>
        </authorList>
    </citation>
    <scope>NUCLEOTIDE SEQUENCE [LARGE SCALE GENOMIC DNA]</scope>
    <source>
        <strain evidence="4 5">MB_m1</strain>
    </source>
</reference>
<dbReference type="GO" id="GO:0042602">
    <property type="term" value="F:riboflavin reductase (NADPH) activity"/>
    <property type="evidence" value="ECO:0007669"/>
    <property type="project" value="TreeGrafter"/>
</dbReference>
<name>K1XDG7_MARBU</name>
<dbReference type="KEGG" id="mbe:MBM_03160"/>
<organism evidence="4 5">
    <name type="scientific">Marssonina brunnea f. sp. multigermtubi (strain MB_m1)</name>
    <name type="common">Marssonina leaf spot fungus</name>
    <dbReference type="NCBI Taxonomy" id="1072389"/>
    <lineage>
        <taxon>Eukaryota</taxon>
        <taxon>Fungi</taxon>
        <taxon>Dikarya</taxon>
        <taxon>Ascomycota</taxon>
        <taxon>Pezizomycotina</taxon>
        <taxon>Leotiomycetes</taxon>
        <taxon>Helotiales</taxon>
        <taxon>Drepanopezizaceae</taxon>
        <taxon>Drepanopeziza</taxon>
    </lineage>
</organism>
<dbReference type="STRING" id="1072389.K1XDG7"/>
<dbReference type="SUPFAM" id="SSF51735">
    <property type="entry name" value="NAD(P)-binding Rossmann-fold domains"/>
    <property type="match status" value="1"/>
</dbReference>
<protein>
    <submittedName>
        <fullName evidence="4">NmrA family protein</fullName>
    </submittedName>
</protein>
<dbReference type="InterPro" id="IPR016040">
    <property type="entry name" value="NAD(P)-bd_dom"/>
</dbReference>
<evidence type="ECO:0000256" key="2">
    <source>
        <dbReference type="SAM" id="Phobius"/>
    </source>
</evidence>
<dbReference type="InterPro" id="IPR036291">
    <property type="entry name" value="NAD(P)-bd_dom_sf"/>
</dbReference>
<dbReference type="PANTHER" id="PTHR43355:SF2">
    <property type="entry name" value="FLAVIN REDUCTASE (NADPH)"/>
    <property type="match status" value="1"/>
</dbReference>
<feature type="domain" description="NAD(P)-binding" evidence="3">
    <location>
        <begin position="12"/>
        <end position="213"/>
    </location>
</feature>
<dbReference type="RefSeq" id="XP_007291049.1">
    <property type="nucleotide sequence ID" value="XM_007290987.1"/>
</dbReference>
<dbReference type="OrthoDB" id="10254221at2759"/>
<proteinExistence type="inferred from homology"/>
<comment type="similarity">
    <text evidence="1">Belongs to the avfA family.</text>
</comment>
<evidence type="ECO:0000313" key="5">
    <source>
        <dbReference type="Proteomes" id="UP000006753"/>
    </source>
</evidence>
<evidence type="ECO:0000259" key="3">
    <source>
        <dbReference type="Pfam" id="PF13460"/>
    </source>
</evidence>
<dbReference type="InterPro" id="IPR051606">
    <property type="entry name" value="Polyketide_Oxido-like"/>
</dbReference>
<dbReference type="GO" id="GO:0004074">
    <property type="term" value="F:biliverdin reductase [NAD(P)H] activity"/>
    <property type="evidence" value="ECO:0007669"/>
    <property type="project" value="TreeGrafter"/>
</dbReference>
<keyword evidence="5" id="KW-1185">Reference proteome</keyword>
<evidence type="ECO:0000256" key="1">
    <source>
        <dbReference type="ARBA" id="ARBA00038376"/>
    </source>
</evidence>